<dbReference type="Pfam" id="PF04575">
    <property type="entry name" value="SlipAM"/>
    <property type="match status" value="1"/>
</dbReference>
<protein>
    <submittedName>
        <fullName evidence="3">DUF560 domain-containing protein</fullName>
    </submittedName>
</protein>
<feature type="domain" description="Surface lipoprotein assembly modifier C-terminal" evidence="2">
    <location>
        <begin position="159"/>
        <end position="430"/>
    </location>
</feature>
<keyword evidence="4" id="KW-1185">Reference proteome</keyword>
<evidence type="ECO:0000313" key="4">
    <source>
        <dbReference type="Proteomes" id="UP000445582"/>
    </source>
</evidence>
<dbReference type="Gene3D" id="1.25.40.10">
    <property type="entry name" value="Tetratricopeptide repeat domain"/>
    <property type="match status" value="1"/>
</dbReference>
<feature type="coiled-coil region" evidence="1">
    <location>
        <begin position="103"/>
        <end position="130"/>
    </location>
</feature>
<dbReference type="Proteomes" id="UP000445582">
    <property type="component" value="Unassembled WGS sequence"/>
</dbReference>
<evidence type="ECO:0000256" key="1">
    <source>
        <dbReference type="SAM" id="Coils"/>
    </source>
</evidence>
<name>A0A844YH47_9SPHN</name>
<dbReference type="SUPFAM" id="SSF48452">
    <property type="entry name" value="TPR-like"/>
    <property type="match status" value="1"/>
</dbReference>
<evidence type="ECO:0000313" key="3">
    <source>
        <dbReference type="EMBL" id="MXO63840.1"/>
    </source>
</evidence>
<proteinExistence type="predicted"/>
<dbReference type="InterPro" id="IPR007655">
    <property type="entry name" value="Slam_C"/>
</dbReference>
<keyword evidence="1" id="KW-0175">Coiled coil</keyword>
<gene>
    <name evidence="3" type="ORF">GRI48_12570</name>
</gene>
<reference evidence="3 4" key="1">
    <citation type="submission" date="2019-12" db="EMBL/GenBank/DDBJ databases">
        <title>Genomic-based taxomic classification of the family Erythrobacteraceae.</title>
        <authorList>
            <person name="Xu L."/>
        </authorList>
    </citation>
    <scope>NUCLEOTIDE SEQUENCE [LARGE SCALE GENOMIC DNA]</scope>
    <source>
        <strain evidence="3 4">MCCC 1A09965</strain>
    </source>
</reference>
<dbReference type="InterPro" id="IPR011990">
    <property type="entry name" value="TPR-like_helical_dom_sf"/>
</dbReference>
<dbReference type="Pfam" id="PF14559">
    <property type="entry name" value="TPR_19"/>
    <property type="match status" value="1"/>
</dbReference>
<dbReference type="EMBL" id="WTYN01000003">
    <property type="protein sequence ID" value="MXO63840.1"/>
    <property type="molecule type" value="Genomic_DNA"/>
</dbReference>
<dbReference type="AlphaFoldDB" id="A0A844YH47"/>
<comment type="caution">
    <text evidence="3">The sequence shown here is derived from an EMBL/GenBank/DDBJ whole genome shotgun (WGS) entry which is preliminary data.</text>
</comment>
<dbReference type="OrthoDB" id="6116449at2"/>
<organism evidence="3 4">
    <name type="scientific">Qipengyuania oceanensis</name>
    <dbReference type="NCBI Taxonomy" id="1463597"/>
    <lineage>
        <taxon>Bacteria</taxon>
        <taxon>Pseudomonadati</taxon>
        <taxon>Pseudomonadota</taxon>
        <taxon>Alphaproteobacteria</taxon>
        <taxon>Sphingomonadales</taxon>
        <taxon>Erythrobacteraceae</taxon>
        <taxon>Qipengyuania</taxon>
    </lineage>
</organism>
<accession>A0A844YH47</accession>
<evidence type="ECO:0000259" key="2">
    <source>
        <dbReference type="Pfam" id="PF04575"/>
    </source>
</evidence>
<sequence length="440" mass="48975">MLIALIFAMQAMTDDRSQEPLEGTAAAPSVSVSADDMLRLSQAALARGDRLLASRILEALLEDPQLGIRNEARFRLAMLASSTGDWGRAGGLLRRILDEEPGAQRARLELARVQSEMGQLDAARKTLREAQAGGLPPDVARLVDRFSAALRDRRPYGASLNFAFAPDSNVNRATRSDTLATVIGDFDLAKEDKQRSGIGVSIGGEAFARLRLDEATTIVTRAGIASNIYRRGRFNDHLLVGSIGPEFDLSSGRLLLSFGAQRRWFGGEQVYNAWDLQARWQRPIGRRTQVQATLGYAYYDYRANELQDAHLVSATGSWERALSRRSGMSVTLGGTRQIARDPAYSSVSGQVGLVGWLDLSRTTLFGALHYQHSENDRRLSIYPKRRSDDYLKAGIGATFRGLSWHEWAPQFKLSWESNRSPIEIYDYQRWRSEFGIARAF</sequence>
<dbReference type="RefSeq" id="WP_160676815.1">
    <property type="nucleotide sequence ID" value="NZ_WTYN01000003.1"/>
</dbReference>